<evidence type="ECO:0000313" key="1">
    <source>
        <dbReference type="EMBL" id="MCW5320560.1"/>
    </source>
</evidence>
<comment type="caution">
    <text evidence="1">The sequence shown here is derived from an EMBL/GenBank/DDBJ whole genome shotgun (WGS) entry which is preliminary data.</text>
</comment>
<gene>
    <name evidence="1" type="ORF">D5039_04990</name>
</gene>
<name>A0ABT3KQK4_9BURK</name>
<dbReference type="Pfam" id="PF06995">
    <property type="entry name" value="Phage_P2_GpU"/>
    <property type="match status" value="1"/>
</dbReference>
<evidence type="ECO:0000313" key="2">
    <source>
        <dbReference type="Proteomes" id="UP001208935"/>
    </source>
</evidence>
<dbReference type="PIRSF" id="PIRSF029208">
    <property type="entry name" value="Phage_tail_GPU"/>
    <property type="match status" value="1"/>
</dbReference>
<accession>A0ABT3KQK4</accession>
<protein>
    <submittedName>
        <fullName evidence="1">Phage tail protein</fullName>
    </submittedName>
</protein>
<sequence>MMMSLGQFVFGMGTLAFEELRRKTAWRHPSNARIGQRPARQFVGPGDDTINLTGLQVPEFAGRRECIAQLRDMGDSGRAWALVSGAGEVFGAWVIESLDASGVVFIREGVPRRVQFDLQLARVDDCLADSSGGVNADEAWPVDWWS</sequence>
<organism evidence="1 2">
    <name type="scientific">Verminephrobacter aporrectodeae subsp. tuberculatae</name>
    <dbReference type="NCBI Taxonomy" id="1110392"/>
    <lineage>
        <taxon>Bacteria</taxon>
        <taxon>Pseudomonadati</taxon>
        <taxon>Pseudomonadota</taxon>
        <taxon>Betaproteobacteria</taxon>
        <taxon>Burkholderiales</taxon>
        <taxon>Comamonadaceae</taxon>
        <taxon>Verminephrobacter</taxon>
    </lineage>
</organism>
<reference evidence="2" key="1">
    <citation type="submission" date="2023-07" db="EMBL/GenBank/DDBJ databases">
        <title>Verminephrobacter genomes.</title>
        <authorList>
            <person name="Lund M.B."/>
        </authorList>
    </citation>
    <scope>NUCLEOTIDE SEQUENCE [LARGE SCALE GENOMIC DNA]</scope>
    <source>
        <strain evidence="2">AtM5-05</strain>
    </source>
</reference>
<keyword evidence="2" id="KW-1185">Reference proteome</keyword>
<dbReference type="InterPro" id="IPR009734">
    <property type="entry name" value="Myoviridae_GpU"/>
</dbReference>
<proteinExistence type="predicted"/>
<dbReference type="InterPro" id="IPR016912">
    <property type="entry name" value="Phage_P2_GpU"/>
</dbReference>
<dbReference type="EMBL" id="QZCW01000001">
    <property type="protein sequence ID" value="MCW5320560.1"/>
    <property type="molecule type" value="Genomic_DNA"/>
</dbReference>
<dbReference type="Proteomes" id="UP001208935">
    <property type="component" value="Unassembled WGS sequence"/>
</dbReference>
<dbReference type="RefSeq" id="WP_265281278.1">
    <property type="nucleotide sequence ID" value="NZ_QZCW01000001.1"/>
</dbReference>